<feature type="domain" description="Aldehyde oxidase/xanthine dehydrogenase a/b hammerhead" evidence="3">
    <location>
        <begin position="224"/>
        <end position="303"/>
    </location>
</feature>
<keyword evidence="2" id="KW-0732">Signal</keyword>
<dbReference type="Gene3D" id="3.30.365.10">
    <property type="entry name" value="Aldehyde oxidase/xanthine dehydrogenase, molybdopterin binding domain"/>
    <property type="match status" value="4"/>
</dbReference>
<protein>
    <submittedName>
        <fullName evidence="4">Isoquinoline 1-oxidoreductase beta subunit</fullName>
        <ecNumber evidence="4">1.3.99.16</ecNumber>
    </submittedName>
</protein>
<evidence type="ECO:0000256" key="1">
    <source>
        <dbReference type="SAM" id="MobiDB-lite"/>
    </source>
</evidence>
<feature type="compositionally biased region" description="Basic residues" evidence="1">
    <location>
        <begin position="814"/>
        <end position="832"/>
    </location>
</feature>
<gene>
    <name evidence="4" type="ORF">JO379_004629</name>
</gene>
<feature type="compositionally biased region" description="Basic residues" evidence="1">
    <location>
        <begin position="703"/>
        <end position="716"/>
    </location>
</feature>
<evidence type="ECO:0000313" key="4">
    <source>
        <dbReference type="EMBL" id="MBP2405160.1"/>
    </source>
</evidence>
<organism evidence="4 5">
    <name type="scientific">Streptomyces syringium</name>
    <dbReference type="NCBI Taxonomy" id="76729"/>
    <lineage>
        <taxon>Bacteria</taxon>
        <taxon>Bacillati</taxon>
        <taxon>Actinomycetota</taxon>
        <taxon>Actinomycetes</taxon>
        <taxon>Kitasatosporales</taxon>
        <taxon>Streptomycetaceae</taxon>
        <taxon>Streptomyces</taxon>
    </lineage>
</organism>
<dbReference type="EMBL" id="JAGIOH010000001">
    <property type="protein sequence ID" value="MBP2405160.1"/>
    <property type="molecule type" value="Genomic_DNA"/>
</dbReference>
<dbReference type="InterPro" id="IPR000674">
    <property type="entry name" value="Ald_Oxase/Xan_DH_a/b"/>
</dbReference>
<dbReference type="PROSITE" id="PS51318">
    <property type="entry name" value="TAT"/>
    <property type="match status" value="1"/>
</dbReference>
<dbReference type="EC" id="1.3.99.16" evidence="4"/>
<comment type="caution">
    <text evidence="4">The sequence shown here is derived from an EMBL/GenBank/DDBJ whole genome shotgun (WGS) entry which is preliminary data.</text>
</comment>
<dbReference type="InterPro" id="IPR052516">
    <property type="entry name" value="N-heterocyclic_Hydroxylase"/>
</dbReference>
<proteinExistence type="predicted"/>
<accession>A0ABS4Y8N7</accession>
<feature type="compositionally biased region" description="Basic residues" evidence="1">
    <location>
        <begin position="766"/>
        <end position="782"/>
    </location>
</feature>
<evidence type="ECO:0000259" key="3">
    <source>
        <dbReference type="SMART" id="SM01008"/>
    </source>
</evidence>
<keyword evidence="4" id="KW-0560">Oxidoreductase</keyword>
<dbReference type="Pfam" id="PF20256">
    <property type="entry name" value="MoCoBD_2"/>
    <property type="match status" value="2"/>
</dbReference>
<dbReference type="SUPFAM" id="SSF56003">
    <property type="entry name" value="Molybdenum cofactor-binding domain"/>
    <property type="match status" value="2"/>
</dbReference>
<dbReference type="Pfam" id="PF02738">
    <property type="entry name" value="MoCoBD_1"/>
    <property type="match status" value="1"/>
</dbReference>
<name>A0ABS4Y8N7_9ACTN</name>
<dbReference type="InterPro" id="IPR037165">
    <property type="entry name" value="AldOxase/xan_DH_Mopterin-bd_sf"/>
</dbReference>
<keyword evidence="5" id="KW-1185">Reference proteome</keyword>
<dbReference type="PANTHER" id="PTHR47495">
    <property type="entry name" value="ALDEHYDE DEHYDROGENASE"/>
    <property type="match status" value="1"/>
</dbReference>
<dbReference type="GO" id="GO:0047121">
    <property type="term" value="F:isoquinoline 1-oxidoreductase activity"/>
    <property type="evidence" value="ECO:0007669"/>
    <property type="project" value="UniProtKB-EC"/>
</dbReference>
<dbReference type="Gene3D" id="3.90.1170.50">
    <property type="entry name" value="Aldehyde oxidase/xanthine dehydrogenase, a/b hammerhead"/>
    <property type="match status" value="1"/>
</dbReference>
<evidence type="ECO:0000313" key="5">
    <source>
        <dbReference type="Proteomes" id="UP001519291"/>
    </source>
</evidence>
<dbReference type="InterPro" id="IPR006311">
    <property type="entry name" value="TAT_signal"/>
</dbReference>
<reference evidence="4 5" key="1">
    <citation type="submission" date="2021-03" db="EMBL/GenBank/DDBJ databases">
        <title>Sequencing the genomes of 1000 actinobacteria strains.</title>
        <authorList>
            <person name="Klenk H.-P."/>
        </authorList>
    </citation>
    <scope>NUCLEOTIDE SEQUENCE [LARGE SCALE GENOMIC DNA]</scope>
    <source>
        <strain evidence="4 5">DSM 41480</strain>
    </source>
</reference>
<feature type="compositionally biased region" description="Basic and acidic residues" evidence="1">
    <location>
        <begin position="747"/>
        <end position="761"/>
    </location>
</feature>
<feature type="chain" id="PRO_5046385945" evidence="2">
    <location>
        <begin position="34"/>
        <end position="832"/>
    </location>
</feature>
<dbReference type="InterPro" id="IPR046867">
    <property type="entry name" value="AldOxase/xan_DH_MoCoBD2"/>
</dbReference>
<dbReference type="Proteomes" id="UP001519291">
    <property type="component" value="Unassembled WGS sequence"/>
</dbReference>
<dbReference type="PANTHER" id="PTHR47495:SF1">
    <property type="entry name" value="BLL3820 PROTEIN"/>
    <property type="match status" value="1"/>
</dbReference>
<evidence type="ECO:0000256" key="2">
    <source>
        <dbReference type="SAM" id="SignalP"/>
    </source>
</evidence>
<dbReference type="InterPro" id="IPR008274">
    <property type="entry name" value="AldOxase/xan_DH_MoCoBD1"/>
</dbReference>
<dbReference type="SMART" id="SM01008">
    <property type="entry name" value="Ald_Xan_dh_C"/>
    <property type="match status" value="1"/>
</dbReference>
<feature type="signal peptide" evidence="2">
    <location>
        <begin position="1"/>
        <end position="33"/>
    </location>
</feature>
<sequence length="832" mass="89353">MAEPSRRGFLTYLVAAPTLAVATGLGTAGAAAAAPAGTPVPSLPAPADLVDLGDILILAGAPTAHMLVLTVGEDGRVSFRLPREEVGQGLTTAVAMLVAEELDTAVDRIDIRLEDARPELLFGQFTGGSNAIRSLYGPVRHTAAAARARLVRAAAERWGIAASGLRTRDGAVVAPDGRSAPYGSLAVEAAARDLGAITAAPKPESAHTLVGTPTSRIDARAMVTGQQRYTLDLDVPGAKPCMVRRPPTLGGTVQSVRNEAAVRAMPGVLDVVTVPTGVAVVAETFGQALDAKNKLDVAWGPGTVDGLSDDDIRARLRSAAAPLVDLPPLTRHIDAEFDFAFASHAPLETNSAVADVHADRATVWSGLKGPIIAQQTIAKELGLPVDKVTVHVVQAGGSFGRRLFFDAALEAARVSRRSGRPVRLMWSRVDDMRHGRMRPATHHRIRATYALGKVLSFDHRVAAVETDFRHGLGEILTATATKLPGGLGNAAFAQTLFHTTVKCPYHFGVTTQHLTEVPLKMPTASWRSVYSANTRGAEEILVDELAAKLGKDPVEFRRACLKNPAQRAVLDKVAREGEWGRPMPAGHAQGIGFHEEYKSRTACLVEIDARDPGKPRVTKAVIAADVGRPINPRGLEAQLLGGLTDAISTTLRAGLHIDEGLPLEGSYSQFHYARQKDSPPDVRIFIMPATGEPGGAGELGVAGRRRRDRQRLRPGHGHPPAALSGQLRRRLHPVPPLGPVRRFPGTSDHRARRGPEPEPRSFHALPHLHRQRPVRHRRRPRRPAPAVGPARPARHPRAQVRVRDRRLQGLHQPSGRRGRQTVRRTRLRGRGP</sequence>
<feature type="region of interest" description="Disordered" evidence="1">
    <location>
        <begin position="689"/>
        <end position="832"/>
    </location>
</feature>